<accession>A0A3S2TUW0</accession>
<dbReference type="EMBL" id="CM012460">
    <property type="protein sequence ID" value="RVE55818.1"/>
    <property type="molecule type" value="Genomic_DNA"/>
</dbReference>
<reference evidence="3 4" key="1">
    <citation type="submission" date="2018-11" db="EMBL/GenBank/DDBJ databases">
        <authorList>
            <person name="Lopez-Roques C."/>
            <person name="Donnadieu C."/>
            <person name="Bouchez O."/>
            <person name="Klopp C."/>
            <person name="Cabau C."/>
            <person name="Zahm M."/>
        </authorList>
    </citation>
    <scope>NUCLEOTIDE SEQUENCE [LARGE SCALE GENOMIC DNA]</scope>
    <source>
        <strain evidence="3">RS831</strain>
        <tissue evidence="3">Whole body</tissue>
    </source>
</reference>
<feature type="signal peptide" evidence="2">
    <location>
        <begin position="1"/>
        <end position="26"/>
    </location>
</feature>
<dbReference type="OrthoDB" id="9807651at2759"/>
<reference evidence="3 4" key="2">
    <citation type="submission" date="2019-01" db="EMBL/GenBank/DDBJ databases">
        <title>A chromosome length genome reference of the Java medaka (oryzias javanicus).</title>
        <authorList>
            <person name="Herpin A."/>
            <person name="Takehana Y."/>
            <person name="Naruse K."/>
            <person name="Ansai S."/>
            <person name="Kawaguchi M."/>
        </authorList>
    </citation>
    <scope>NUCLEOTIDE SEQUENCE [LARGE SCALE GENOMIC DNA]</scope>
    <source>
        <strain evidence="3">RS831</strain>
        <tissue evidence="3">Whole body</tissue>
    </source>
</reference>
<evidence type="ECO:0000256" key="1">
    <source>
        <dbReference type="SAM" id="MobiDB-lite"/>
    </source>
</evidence>
<keyword evidence="2" id="KW-0732">Signal</keyword>
<dbReference type="AlphaFoldDB" id="A0A3S2TUW0"/>
<protein>
    <submittedName>
        <fullName evidence="3">Uncharacterized protein</fullName>
    </submittedName>
</protein>
<evidence type="ECO:0000313" key="4">
    <source>
        <dbReference type="Proteomes" id="UP000283210"/>
    </source>
</evidence>
<proteinExistence type="predicted"/>
<feature type="chain" id="PRO_5018749943" evidence="2">
    <location>
        <begin position="27"/>
        <end position="127"/>
    </location>
</feature>
<feature type="region of interest" description="Disordered" evidence="1">
    <location>
        <begin position="27"/>
        <end position="76"/>
    </location>
</feature>
<name>A0A3S2TUW0_ORYJA</name>
<evidence type="ECO:0000256" key="2">
    <source>
        <dbReference type="SAM" id="SignalP"/>
    </source>
</evidence>
<organism evidence="3 4">
    <name type="scientific">Oryzias javanicus</name>
    <name type="common">Javanese ricefish</name>
    <name type="synonym">Aplocheilus javanicus</name>
    <dbReference type="NCBI Taxonomy" id="123683"/>
    <lineage>
        <taxon>Eukaryota</taxon>
        <taxon>Metazoa</taxon>
        <taxon>Chordata</taxon>
        <taxon>Craniata</taxon>
        <taxon>Vertebrata</taxon>
        <taxon>Euteleostomi</taxon>
        <taxon>Actinopterygii</taxon>
        <taxon>Neopterygii</taxon>
        <taxon>Teleostei</taxon>
        <taxon>Neoteleostei</taxon>
        <taxon>Acanthomorphata</taxon>
        <taxon>Ovalentaria</taxon>
        <taxon>Atherinomorphae</taxon>
        <taxon>Beloniformes</taxon>
        <taxon>Adrianichthyidae</taxon>
        <taxon>Oryziinae</taxon>
        <taxon>Oryzias</taxon>
    </lineage>
</organism>
<dbReference type="Proteomes" id="UP000283210">
    <property type="component" value="Chromosome 24"/>
</dbReference>
<keyword evidence="4" id="KW-1185">Reference proteome</keyword>
<sequence length="127" mass="13954">MSGPRRHAIMGLLLVMCALTEHICESDEAEDATDHEARGGQPGPPPQRENGSTGARSAGGELVSGAEGLSQQGRQRESLCCYISQRSEKEREIHKTHNRSSFLQPKVQEDCVQSLPPHQRLHNTCIL</sequence>
<gene>
    <name evidence="3" type="ORF">OJAV_G00229720</name>
</gene>
<evidence type="ECO:0000313" key="3">
    <source>
        <dbReference type="EMBL" id="RVE55818.1"/>
    </source>
</evidence>